<evidence type="ECO:0000259" key="8">
    <source>
        <dbReference type="SMART" id="SM00363"/>
    </source>
</evidence>
<dbReference type="CDD" id="cd00165">
    <property type="entry name" value="S4"/>
    <property type="match status" value="1"/>
</dbReference>
<proteinExistence type="inferred from homology"/>
<evidence type="ECO:0000256" key="5">
    <source>
        <dbReference type="ARBA" id="ARBA00023274"/>
    </source>
</evidence>
<dbReference type="PANTHER" id="PTHR11831:SF4">
    <property type="entry name" value="SMALL RIBOSOMAL SUBUNIT PROTEIN US4M"/>
    <property type="match status" value="1"/>
</dbReference>
<evidence type="ECO:0000313" key="10">
    <source>
        <dbReference type="EMBL" id="KKQ91344.1"/>
    </source>
</evidence>
<dbReference type="NCBIfam" id="TIGR01017">
    <property type="entry name" value="rpsD_bact"/>
    <property type="match status" value="1"/>
</dbReference>
<reference evidence="10 11" key="1">
    <citation type="journal article" date="2015" name="Nature">
        <title>rRNA introns, odd ribosomes, and small enigmatic genomes across a large radiation of phyla.</title>
        <authorList>
            <person name="Brown C.T."/>
            <person name="Hug L.A."/>
            <person name="Thomas B.C."/>
            <person name="Sharon I."/>
            <person name="Castelle C.J."/>
            <person name="Singh A."/>
            <person name="Wilkins M.J."/>
            <person name="Williams K.H."/>
            <person name="Banfield J.F."/>
        </authorList>
    </citation>
    <scope>NUCLEOTIDE SEQUENCE [LARGE SCALE GENOMIC DNA]</scope>
</reference>
<gene>
    <name evidence="7" type="primary">rpsD</name>
    <name evidence="10" type="ORF">UT16_C0017G0009</name>
</gene>
<dbReference type="Pfam" id="PF00163">
    <property type="entry name" value="Ribosomal_S4"/>
    <property type="match status" value="1"/>
</dbReference>
<comment type="function">
    <text evidence="7">With S5 and S12 plays an important role in translational accuracy.</text>
</comment>
<dbReference type="InterPro" id="IPR002942">
    <property type="entry name" value="S4_RNA-bd"/>
</dbReference>
<dbReference type="PANTHER" id="PTHR11831">
    <property type="entry name" value="30S 40S RIBOSOMAL PROTEIN"/>
    <property type="match status" value="1"/>
</dbReference>
<sequence length="209" mass="24129">MSRYTGPKEKLSRKVGENLGLKAERSFSPKSSFLKKPYRPGQHGKARRRALSEFGSQLLEKQKIKFTYGINEKQLKKCFDEAKQRKGITGNLMLSILERRLDNVIYRSGFAGSRSISRQTVNHGHFLVNNKKVAIPSYRVEIGDIINIKPQSRPKQIFFDLINKLKKHEAPLWLLIDKKNLEIKIKGNPEDNDLPKNFNMNLIVAFYSK</sequence>
<comment type="similarity">
    <text evidence="1 7">Belongs to the universal ribosomal protein uS4 family.</text>
</comment>
<keyword evidence="4 7" id="KW-0689">Ribosomal protein</keyword>
<dbReference type="HAMAP" id="MF_01306_B">
    <property type="entry name" value="Ribosomal_uS4_B"/>
    <property type="match status" value="1"/>
</dbReference>
<dbReference type="GO" id="GO:0015935">
    <property type="term" value="C:small ribosomal subunit"/>
    <property type="evidence" value="ECO:0007669"/>
    <property type="project" value="InterPro"/>
</dbReference>
<dbReference type="FunFam" id="3.10.290.10:FF:000001">
    <property type="entry name" value="30S ribosomal protein S4"/>
    <property type="match status" value="1"/>
</dbReference>
<dbReference type="Gene3D" id="1.10.1050.10">
    <property type="entry name" value="Ribosomal Protein S4 Delta 41, Chain A, domain 1"/>
    <property type="match status" value="1"/>
</dbReference>
<organism evidence="10 11">
    <name type="scientific">Candidatus Azambacteria bacterium GW2011_GWA2_39_10</name>
    <dbReference type="NCBI Taxonomy" id="1618611"/>
    <lineage>
        <taxon>Bacteria</taxon>
        <taxon>Candidatus Azamiibacteriota</taxon>
    </lineage>
</organism>
<dbReference type="SMART" id="SM01390">
    <property type="entry name" value="Ribosomal_S4"/>
    <property type="match status" value="1"/>
</dbReference>
<keyword evidence="2 7" id="KW-0699">rRNA-binding</keyword>
<dbReference type="NCBIfam" id="NF003717">
    <property type="entry name" value="PRK05327.1"/>
    <property type="match status" value="1"/>
</dbReference>
<evidence type="ECO:0000313" key="11">
    <source>
        <dbReference type="Proteomes" id="UP000034706"/>
    </source>
</evidence>
<dbReference type="PATRIC" id="fig|1618611.3.peg.224"/>
<dbReference type="GO" id="GO:0019843">
    <property type="term" value="F:rRNA binding"/>
    <property type="evidence" value="ECO:0007669"/>
    <property type="project" value="UniProtKB-UniRule"/>
</dbReference>
<evidence type="ECO:0000256" key="6">
    <source>
        <dbReference type="ARBA" id="ARBA00035254"/>
    </source>
</evidence>
<dbReference type="GO" id="GO:0042274">
    <property type="term" value="P:ribosomal small subunit biogenesis"/>
    <property type="evidence" value="ECO:0007669"/>
    <property type="project" value="TreeGrafter"/>
</dbReference>
<evidence type="ECO:0000256" key="2">
    <source>
        <dbReference type="ARBA" id="ARBA00022730"/>
    </source>
</evidence>
<name>A0A0G0NZR6_9BACT</name>
<dbReference type="EMBL" id="LBVT01000017">
    <property type="protein sequence ID" value="KKQ91344.1"/>
    <property type="molecule type" value="Genomic_DNA"/>
</dbReference>
<evidence type="ECO:0000256" key="4">
    <source>
        <dbReference type="ARBA" id="ARBA00022980"/>
    </source>
</evidence>
<dbReference type="InterPro" id="IPR005709">
    <property type="entry name" value="Ribosomal_uS4_bac-type"/>
</dbReference>
<feature type="domain" description="Small ribosomal subunit protein uS4 N-terminal" evidence="9">
    <location>
        <begin position="3"/>
        <end position="98"/>
    </location>
</feature>
<dbReference type="PROSITE" id="PS50889">
    <property type="entry name" value="S4"/>
    <property type="match status" value="1"/>
</dbReference>
<keyword evidence="3 7" id="KW-0694">RNA-binding</keyword>
<evidence type="ECO:0000256" key="1">
    <source>
        <dbReference type="ARBA" id="ARBA00007465"/>
    </source>
</evidence>
<keyword evidence="5 7" id="KW-0687">Ribonucleoprotein</keyword>
<comment type="function">
    <text evidence="7">One of the primary rRNA binding proteins, it binds directly to 16S rRNA where it nucleates assembly of the body of the 30S subunit.</text>
</comment>
<dbReference type="AlphaFoldDB" id="A0A0G0NZR6"/>
<dbReference type="GO" id="GO:0006412">
    <property type="term" value="P:translation"/>
    <property type="evidence" value="ECO:0007669"/>
    <property type="project" value="UniProtKB-UniRule"/>
</dbReference>
<protein>
    <recommendedName>
        <fullName evidence="6 7">Small ribosomal subunit protein uS4</fullName>
    </recommendedName>
</protein>
<evidence type="ECO:0000256" key="7">
    <source>
        <dbReference type="HAMAP-Rule" id="MF_01306"/>
    </source>
</evidence>
<feature type="domain" description="RNA-binding S4" evidence="8">
    <location>
        <begin position="99"/>
        <end position="162"/>
    </location>
</feature>
<comment type="caution">
    <text evidence="10">The sequence shown here is derived from an EMBL/GenBank/DDBJ whole genome shotgun (WGS) entry which is preliminary data.</text>
</comment>
<dbReference type="InterPro" id="IPR036986">
    <property type="entry name" value="S4_RNA-bd_sf"/>
</dbReference>
<dbReference type="Pfam" id="PF01479">
    <property type="entry name" value="S4"/>
    <property type="match status" value="1"/>
</dbReference>
<comment type="subunit">
    <text evidence="7">Part of the 30S ribosomal subunit. Contacts protein S5. The interaction surface between S4 and S5 is involved in control of translational fidelity.</text>
</comment>
<evidence type="ECO:0000256" key="3">
    <source>
        <dbReference type="ARBA" id="ARBA00022884"/>
    </source>
</evidence>
<dbReference type="GO" id="GO:0003735">
    <property type="term" value="F:structural constituent of ribosome"/>
    <property type="evidence" value="ECO:0007669"/>
    <property type="project" value="InterPro"/>
</dbReference>
<dbReference type="InterPro" id="IPR001912">
    <property type="entry name" value="Ribosomal_uS4_N"/>
</dbReference>
<accession>A0A0G0NZR6</accession>
<evidence type="ECO:0000259" key="9">
    <source>
        <dbReference type="SMART" id="SM01390"/>
    </source>
</evidence>
<dbReference type="SMART" id="SM00363">
    <property type="entry name" value="S4"/>
    <property type="match status" value="1"/>
</dbReference>
<dbReference type="Gene3D" id="3.10.290.10">
    <property type="entry name" value="RNA-binding S4 domain"/>
    <property type="match status" value="1"/>
</dbReference>
<dbReference type="InterPro" id="IPR022801">
    <property type="entry name" value="Ribosomal_uS4"/>
</dbReference>
<dbReference type="SUPFAM" id="SSF55174">
    <property type="entry name" value="Alpha-L RNA-binding motif"/>
    <property type="match status" value="1"/>
</dbReference>
<dbReference type="Proteomes" id="UP000034706">
    <property type="component" value="Unassembled WGS sequence"/>
</dbReference>